<dbReference type="EMBL" id="AF185281">
    <property type="protein sequence ID" value="AAF16010.1"/>
    <property type="molecule type" value="Genomic_DNA"/>
</dbReference>
<proteinExistence type="predicted"/>
<organismHost>
    <name type="scientific">Homo sapiens</name>
    <name type="common">Human</name>
    <dbReference type="NCBI Taxonomy" id="9606"/>
</organismHost>
<reference evidence="2" key="1">
    <citation type="journal article" date="2000" name="AIDS Res. Hum. Retroviruses">
        <title>HTLV type I/II in British Columbia Amerindians: a seroprevalence study and sequence characterization of an HTLV type IIa isolate.</title>
        <authorList>
            <person name="Peters A.A."/>
            <person name="Coulthart M.B."/>
            <person name="Oger J.J."/>
            <person name="Waters D.J."/>
            <person name="Crandall K.A."/>
            <person name="Baumgartner A.A."/>
            <person name="Ward R.H."/>
            <person name="Dekaban G.A."/>
        </authorList>
    </citation>
    <scope>NUCLEOTIDE SEQUENCE</scope>
</reference>
<protein>
    <submittedName>
        <fullName evidence="2">Tax</fullName>
    </submittedName>
</protein>
<accession>Q9PYL2</accession>
<feature type="non-terminal residue" evidence="2">
    <location>
        <position position="48"/>
    </location>
</feature>
<evidence type="ECO:0000313" key="2">
    <source>
        <dbReference type="EMBL" id="AAF16010.1"/>
    </source>
</evidence>
<organism evidence="2">
    <name type="scientific">Human T-cell leukemia virus 2</name>
    <name type="common">HTLV-2</name>
    <dbReference type="NCBI Taxonomy" id="11909"/>
    <lineage>
        <taxon>Viruses</taxon>
        <taxon>Riboviria</taxon>
        <taxon>Pararnavirae</taxon>
        <taxon>Artverviricota</taxon>
        <taxon>Revtraviricetes</taxon>
        <taxon>Ortervirales</taxon>
        <taxon>Retroviridae</taxon>
        <taxon>Orthoretrovirinae</taxon>
        <taxon>Deltaretrovirus</taxon>
        <taxon>Deltaretrovirus priTlym2</taxon>
        <taxon>Primate T-lymphotropic virus 2</taxon>
    </lineage>
</organism>
<name>Q9PYL2_HTLV2</name>
<sequence length="48" mass="5502">LFYLIKKRRMTMATGLPSQPPRASHRPKRSDRLTQTIPSKGSDVSPFF</sequence>
<evidence type="ECO:0000256" key="1">
    <source>
        <dbReference type="SAM" id="MobiDB-lite"/>
    </source>
</evidence>
<feature type="non-terminal residue" evidence="2">
    <location>
        <position position="1"/>
    </location>
</feature>
<feature type="region of interest" description="Disordered" evidence="1">
    <location>
        <begin position="12"/>
        <end position="48"/>
    </location>
</feature>